<evidence type="ECO:0000313" key="2">
    <source>
        <dbReference type="EMBL" id="MBA0606234.1"/>
    </source>
</evidence>
<feature type="domain" description="RNase H type-1" evidence="1">
    <location>
        <begin position="44"/>
        <end position="92"/>
    </location>
</feature>
<organism evidence="2 3">
    <name type="scientific">Gossypium davidsonii</name>
    <name type="common">Davidson's cotton</name>
    <name type="synonym">Gossypium klotzschianum subsp. davidsonii</name>
    <dbReference type="NCBI Taxonomy" id="34287"/>
    <lineage>
        <taxon>Eukaryota</taxon>
        <taxon>Viridiplantae</taxon>
        <taxon>Streptophyta</taxon>
        <taxon>Embryophyta</taxon>
        <taxon>Tracheophyta</taxon>
        <taxon>Spermatophyta</taxon>
        <taxon>Magnoliopsida</taxon>
        <taxon>eudicotyledons</taxon>
        <taxon>Gunneridae</taxon>
        <taxon>Pentapetalae</taxon>
        <taxon>rosids</taxon>
        <taxon>malvids</taxon>
        <taxon>Malvales</taxon>
        <taxon>Malvaceae</taxon>
        <taxon>Malvoideae</taxon>
        <taxon>Gossypium</taxon>
    </lineage>
</organism>
<dbReference type="GO" id="GO:0003676">
    <property type="term" value="F:nucleic acid binding"/>
    <property type="evidence" value="ECO:0007669"/>
    <property type="project" value="InterPro"/>
</dbReference>
<dbReference type="GO" id="GO:0004523">
    <property type="term" value="F:RNA-DNA hybrid ribonuclease activity"/>
    <property type="evidence" value="ECO:0007669"/>
    <property type="project" value="InterPro"/>
</dbReference>
<dbReference type="EMBL" id="JABFAC010000002">
    <property type="protein sequence ID" value="MBA0606234.1"/>
    <property type="molecule type" value="Genomic_DNA"/>
</dbReference>
<dbReference type="Pfam" id="PF13456">
    <property type="entry name" value="RVT_3"/>
    <property type="match status" value="1"/>
</dbReference>
<protein>
    <recommendedName>
        <fullName evidence="1">RNase H type-1 domain-containing protein</fullName>
    </recommendedName>
</protein>
<keyword evidence="3" id="KW-1185">Reference proteome</keyword>
<evidence type="ECO:0000313" key="3">
    <source>
        <dbReference type="Proteomes" id="UP000593561"/>
    </source>
</evidence>
<gene>
    <name evidence="2" type="ORF">Godav_018738</name>
</gene>
<sequence length="103" mass="11575">MDCLFRDIVTEDGLWNLDLFTGEFVASMRGSMEFGLAILETSEDGAVKVVSGDVVVEEVLRDDQGRWILGFNRRLGQCSVFNVELWGILDGLLHYKTGVVIKY</sequence>
<dbReference type="AlphaFoldDB" id="A0A7J8QXD2"/>
<comment type="caution">
    <text evidence="2">The sequence shown here is derived from an EMBL/GenBank/DDBJ whole genome shotgun (WGS) entry which is preliminary data.</text>
</comment>
<dbReference type="InterPro" id="IPR002156">
    <property type="entry name" value="RNaseH_domain"/>
</dbReference>
<name>A0A7J8QXD2_GOSDV</name>
<evidence type="ECO:0000259" key="1">
    <source>
        <dbReference type="Pfam" id="PF13456"/>
    </source>
</evidence>
<accession>A0A7J8QXD2</accession>
<dbReference type="Proteomes" id="UP000593561">
    <property type="component" value="Unassembled WGS sequence"/>
</dbReference>
<reference evidence="2 3" key="1">
    <citation type="journal article" date="2019" name="Genome Biol. Evol.">
        <title>Insights into the evolution of the New World diploid cottons (Gossypium, subgenus Houzingenia) based on genome sequencing.</title>
        <authorList>
            <person name="Grover C.E."/>
            <person name="Arick M.A. 2nd"/>
            <person name="Thrash A."/>
            <person name="Conover J.L."/>
            <person name="Sanders W.S."/>
            <person name="Peterson D.G."/>
            <person name="Frelichowski J.E."/>
            <person name="Scheffler J.A."/>
            <person name="Scheffler B.E."/>
            <person name="Wendel J.F."/>
        </authorList>
    </citation>
    <scope>NUCLEOTIDE SEQUENCE [LARGE SCALE GENOMIC DNA]</scope>
    <source>
        <strain evidence="2">27</strain>
        <tissue evidence="2">Leaf</tissue>
    </source>
</reference>
<proteinExistence type="predicted"/>